<evidence type="ECO:0000256" key="1">
    <source>
        <dbReference type="SAM" id="MobiDB-lite"/>
    </source>
</evidence>
<protein>
    <submittedName>
        <fullName evidence="2">Uncharacterized protein</fullName>
    </submittedName>
</protein>
<proteinExistence type="predicted"/>
<name>G0UPR0_TRYCI</name>
<feature type="region of interest" description="Disordered" evidence="1">
    <location>
        <begin position="80"/>
        <end position="104"/>
    </location>
</feature>
<reference evidence="2" key="1">
    <citation type="journal article" date="2012" name="Proc. Natl. Acad. Sci. U.S.A.">
        <title>Antigenic diversity is generated by distinct evolutionary mechanisms in African trypanosome species.</title>
        <authorList>
            <person name="Jackson A.P."/>
            <person name="Berry A."/>
            <person name="Aslett M."/>
            <person name="Allison H.C."/>
            <person name="Burton P."/>
            <person name="Vavrova-Anderson J."/>
            <person name="Brown R."/>
            <person name="Browne H."/>
            <person name="Corton N."/>
            <person name="Hauser H."/>
            <person name="Gamble J."/>
            <person name="Gilderthorp R."/>
            <person name="Marcello L."/>
            <person name="McQuillan J."/>
            <person name="Otto T.D."/>
            <person name="Quail M.A."/>
            <person name="Sanders M.J."/>
            <person name="van Tonder A."/>
            <person name="Ginger M.L."/>
            <person name="Field M.C."/>
            <person name="Barry J.D."/>
            <person name="Hertz-Fowler C."/>
            <person name="Berriman M."/>
        </authorList>
    </citation>
    <scope>NUCLEOTIDE SEQUENCE</scope>
    <source>
        <strain evidence="2">IL3000</strain>
    </source>
</reference>
<feature type="compositionally biased region" description="Polar residues" evidence="1">
    <location>
        <begin position="90"/>
        <end position="104"/>
    </location>
</feature>
<evidence type="ECO:0000313" key="2">
    <source>
        <dbReference type="EMBL" id="CCC91371.1"/>
    </source>
</evidence>
<gene>
    <name evidence="2" type="ORF">TCIL3000_7_1790</name>
</gene>
<dbReference type="EMBL" id="HE575320">
    <property type="protein sequence ID" value="CCC91371.1"/>
    <property type="molecule type" value="Genomic_DNA"/>
</dbReference>
<organism evidence="2">
    <name type="scientific">Trypanosoma congolense (strain IL3000)</name>
    <dbReference type="NCBI Taxonomy" id="1068625"/>
    <lineage>
        <taxon>Eukaryota</taxon>
        <taxon>Discoba</taxon>
        <taxon>Euglenozoa</taxon>
        <taxon>Kinetoplastea</taxon>
        <taxon>Metakinetoplastina</taxon>
        <taxon>Trypanosomatida</taxon>
        <taxon>Trypanosomatidae</taxon>
        <taxon>Trypanosoma</taxon>
        <taxon>Nannomonas</taxon>
    </lineage>
</organism>
<feature type="compositionally biased region" description="Basic and acidic residues" evidence="1">
    <location>
        <begin position="80"/>
        <end position="89"/>
    </location>
</feature>
<dbReference type="AlphaFoldDB" id="G0UPR0"/>
<sequence length="104" mass="12193">MPQIWNKELPRNQRLRVAQSDCDPLLTSRFSRSAANSRWSISFVLTTNERDYIHTRIYQVIQFNLLTLCATWYPWRGEDKQAHPQERKSTATPSTLVNQRTNAA</sequence>
<accession>G0UPR0</accession>